<name>A0A7S1FNQ7_9STRA</name>
<dbReference type="AlphaFoldDB" id="A0A7S1FNQ7"/>
<gene>
    <name evidence="1" type="ORF">CHYS00102_LOCUS5116</name>
</gene>
<protein>
    <submittedName>
        <fullName evidence="1">Uncharacterized protein</fullName>
    </submittedName>
</protein>
<evidence type="ECO:0000313" key="1">
    <source>
        <dbReference type="EMBL" id="CAD8877932.1"/>
    </source>
</evidence>
<organism evidence="1">
    <name type="scientific">Corethron hystrix</name>
    <dbReference type="NCBI Taxonomy" id="216773"/>
    <lineage>
        <taxon>Eukaryota</taxon>
        <taxon>Sar</taxon>
        <taxon>Stramenopiles</taxon>
        <taxon>Ochrophyta</taxon>
        <taxon>Bacillariophyta</taxon>
        <taxon>Coscinodiscophyceae</taxon>
        <taxon>Corethrophycidae</taxon>
        <taxon>Corethrales</taxon>
        <taxon>Corethraceae</taxon>
        <taxon>Corethron</taxon>
    </lineage>
</organism>
<dbReference type="EMBL" id="HBFR01007077">
    <property type="protein sequence ID" value="CAD8877932.1"/>
    <property type="molecule type" value="Transcribed_RNA"/>
</dbReference>
<accession>A0A7S1FNQ7</accession>
<sequence>MNGELPHALSHLISPHFPYHPVHHCCFELTITLLGISLFLDPSYPALSSIVGQPLVIVLVENDKTHLFVMYFVDYLPPLTGSICIRGYHWGDMWDDDVKRKDVPSIYFG</sequence>
<reference evidence="1" key="1">
    <citation type="submission" date="2021-01" db="EMBL/GenBank/DDBJ databases">
        <authorList>
            <person name="Corre E."/>
            <person name="Pelletier E."/>
            <person name="Niang G."/>
            <person name="Scheremetjew M."/>
            <person name="Finn R."/>
            <person name="Kale V."/>
            <person name="Holt S."/>
            <person name="Cochrane G."/>
            <person name="Meng A."/>
            <person name="Brown T."/>
            <person name="Cohen L."/>
        </authorList>
    </citation>
    <scope>NUCLEOTIDE SEQUENCE</scope>
    <source>
        <strain evidence="1">308</strain>
    </source>
</reference>
<proteinExistence type="predicted"/>